<feature type="transmembrane region" description="Helical" evidence="7">
    <location>
        <begin position="35"/>
        <end position="54"/>
    </location>
</feature>
<dbReference type="GO" id="GO:0016020">
    <property type="term" value="C:membrane"/>
    <property type="evidence" value="ECO:0007669"/>
    <property type="project" value="UniProtKB-SubCell"/>
</dbReference>
<evidence type="ECO:0000256" key="3">
    <source>
        <dbReference type="ARBA" id="ARBA00022692"/>
    </source>
</evidence>
<comment type="caution">
    <text evidence="9">The sequence shown here is derived from an EMBL/GenBank/DDBJ whole genome shotgun (WGS) entry which is preliminary data.</text>
</comment>
<evidence type="ECO:0000256" key="6">
    <source>
        <dbReference type="RuleBase" id="RU000370"/>
    </source>
</evidence>
<comment type="subcellular location">
    <subcellularLocation>
        <location evidence="1">Membrane</location>
        <topology evidence="1">Multi-pass membrane protein</topology>
    </subcellularLocation>
</comment>
<accession>A0A7V6TY05</accession>
<keyword evidence="2 6" id="KW-0679">Respiratory chain</keyword>
<comment type="similarity">
    <text evidence="6">Belongs to the heme-copper respiratory oxidase family.</text>
</comment>
<evidence type="ECO:0000259" key="8">
    <source>
        <dbReference type="PROSITE" id="PS50855"/>
    </source>
</evidence>
<dbReference type="Gene3D" id="1.20.210.10">
    <property type="entry name" value="Cytochrome c oxidase-like, subunit I domain"/>
    <property type="match status" value="1"/>
</dbReference>
<feature type="transmembrane region" description="Helical" evidence="7">
    <location>
        <begin position="305"/>
        <end position="327"/>
    </location>
</feature>
<dbReference type="AlphaFoldDB" id="A0A7V6TY05"/>
<gene>
    <name evidence="9" type="ORF">GXX48_01910</name>
</gene>
<proteinExistence type="inferred from homology"/>
<evidence type="ECO:0000256" key="1">
    <source>
        <dbReference type="ARBA" id="ARBA00004141"/>
    </source>
</evidence>
<keyword evidence="3 6" id="KW-0812">Transmembrane</keyword>
<dbReference type="InterPro" id="IPR023616">
    <property type="entry name" value="Cyt_c_oxase-like_su1_dom"/>
</dbReference>
<dbReference type="Pfam" id="PF00115">
    <property type="entry name" value="COX1"/>
    <property type="match status" value="1"/>
</dbReference>
<keyword evidence="6" id="KW-0349">Heme</keyword>
<feature type="transmembrane region" description="Helical" evidence="7">
    <location>
        <begin position="97"/>
        <end position="123"/>
    </location>
</feature>
<dbReference type="PANTHER" id="PTHR10422">
    <property type="entry name" value="CYTOCHROME C OXIDASE SUBUNIT 1"/>
    <property type="match status" value="1"/>
</dbReference>
<feature type="transmembrane region" description="Helical" evidence="7">
    <location>
        <begin position="342"/>
        <end position="363"/>
    </location>
</feature>
<dbReference type="PROSITE" id="PS50855">
    <property type="entry name" value="COX1"/>
    <property type="match status" value="1"/>
</dbReference>
<protein>
    <submittedName>
        <fullName evidence="9">Cytochrome c oxidase subunit I</fullName>
    </submittedName>
</protein>
<dbReference type="Proteomes" id="UP000551563">
    <property type="component" value="Unassembled WGS sequence"/>
</dbReference>
<keyword evidence="5 7" id="KW-0472">Membrane</keyword>
<name>A0A7V6TY05_9HYPH</name>
<evidence type="ECO:0000256" key="7">
    <source>
        <dbReference type="SAM" id="Phobius"/>
    </source>
</evidence>
<feature type="non-terminal residue" evidence="9">
    <location>
        <position position="364"/>
    </location>
</feature>
<keyword evidence="4 7" id="KW-1133">Transmembrane helix</keyword>
<dbReference type="PROSITE" id="PS00077">
    <property type="entry name" value="COX1_CUB"/>
    <property type="match status" value="1"/>
</dbReference>
<dbReference type="GO" id="GO:0020037">
    <property type="term" value="F:heme binding"/>
    <property type="evidence" value="ECO:0007669"/>
    <property type="project" value="InterPro"/>
</dbReference>
<keyword evidence="6" id="KW-0813">Transport</keyword>
<keyword evidence="6" id="KW-0249">Electron transport</keyword>
<dbReference type="GO" id="GO:0004129">
    <property type="term" value="F:cytochrome-c oxidase activity"/>
    <property type="evidence" value="ECO:0007669"/>
    <property type="project" value="InterPro"/>
</dbReference>
<feature type="transmembrane region" description="Helical" evidence="7">
    <location>
        <begin position="184"/>
        <end position="210"/>
    </location>
</feature>
<dbReference type="InterPro" id="IPR036927">
    <property type="entry name" value="Cyt_c_oxase-like_su1_sf"/>
</dbReference>
<organism evidence="9 10">
    <name type="scientific">Brucella intermedia</name>
    <dbReference type="NCBI Taxonomy" id="94625"/>
    <lineage>
        <taxon>Bacteria</taxon>
        <taxon>Pseudomonadati</taxon>
        <taxon>Pseudomonadota</taxon>
        <taxon>Alphaproteobacteria</taxon>
        <taxon>Hyphomicrobiales</taxon>
        <taxon>Brucellaceae</taxon>
        <taxon>Brucella/Ochrobactrum group</taxon>
        <taxon>Brucella</taxon>
    </lineage>
</organism>
<feature type="transmembrane region" description="Helical" evidence="7">
    <location>
        <begin position="135"/>
        <end position="153"/>
    </location>
</feature>
<feature type="transmembrane region" description="Helical" evidence="7">
    <location>
        <begin position="222"/>
        <end position="249"/>
    </location>
</feature>
<dbReference type="PANTHER" id="PTHR10422:SF18">
    <property type="entry name" value="CYTOCHROME C OXIDASE SUBUNIT 1"/>
    <property type="match status" value="1"/>
</dbReference>
<dbReference type="GO" id="GO:0015990">
    <property type="term" value="P:electron transport coupled proton transport"/>
    <property type="evidence" value="ECO:0007669"/>
    <property type="project" value="TreeGrafter"/>
</dbReference>
<evidence type="ECO:0000256" key="5">
    <source>
        <dbReference type="ARBA" id="ARBA00023136"/>
    </source>
</evidence>
<dbReference type="PRINTS" id="PR01165">
    <property type="entry name" value="CYCOXIDASEI"/>
</dbReference>
<sequence>MAGTAAHEHGAHDDHKPHGWVRWVYSTNHKDIGTLYLIFAIIAGIIGGALSIAMRAELQEPGIQIFHGLAQMVYGVEGDAALDAGKHMFNVFTSAHALVMIFFMVMPALIGGFANWMVPLMIGAPDMAFPRMNNISFWLLPPALLLLLISLFMPGPAGGWGPGGGWTLYPPLSTSGQPGPAVDFAILAIHISGASSILGAINFITTILNMRAPGMTLHKMPLFAWAVLVTAFLLLLSLPVLAGGITMLLTDRNFGTTFFTPDGGGDPILYQHLFWFFGHPEVYILILPGFGIVSHIVSTFSRKTIFGYLGMAYAMVAIGVVGFVVWAHHMYTVGLSLDTQRYFVFATMVIAVPTGIKIFSWIAT</sequence>
<keyword evidence="6" id="KW-0408">Iron</keyword>
<evidence type="ECO:0000256" key="4">
    <source>
        <dbReference type="ARBA" id="ARBA00022989"/>
    </source>
</evidence>
<keyword evidence="6" id="KW-0479">Metal-binding</keyword>
<dbReference type="GO" id="GO:0022904">
    <property type="term" value="P:respiratory electron transport chain"/>
    <property type="evidence" value="ECO:0007669"/>
    <property type="project" value="TreeGrafter"/>
</dbReference>
<dbReference type="GO" id="GO:0009060">
    <property type="term" value="P:aerobic respiration"/>
    <property type="evidence" value="ECO:0007669"/>
    <property type="project" value="InterPro"/>
</dbReference>
<dbReference type="InterPro" id="IPR000883">
    <property type="entry name" value="Cyt_C_Oxase_1"/>
</dbReference>
<dbReference type="InterPro" id="IPR023615">
    <property type="entry name" value="Cyt_c_Oxase_su1_BS"/>
</dbReference>
<evidence type="ECO:0000256" key="2">
    <source>
        <dbReference type="ARBA" id="ARBA00022660"/>
    </source>
</evidence>
<feature type="domain" description="Cytochrome oxidase subunit I profile" evidence="8">
    <location>
        <begin position="23"/>
        <end position="364"/>
    </location>
</feature>
<dbReference type="EMBL" id="DUMN01000061">
    <property type="protein sequence ID" value="HHV66395.1"/>
    <property type="molecule type" value="Genomic_DNA"/>
</dbReference>
<feature type="transmembrane region" description="Helical" evidence="7">
    <location>
        <begin position="269"/>
        <end position="293"/>
    </location>
</feature>
<reference evidence="9 10" key="1">
    <citation type="journal article" date="2020" name="Biotechnol. Biofuels">
        <title>New insights from the biogas microbiome by comprehensive genome-resolved metagenomics of nearly 1600 species originating from multiple anaerobic digesters.</title>
        <authorList>
            <person name="Campanaro S."/>
            <person name="Treu L."/>
            <person name="Rodriguez-R L.M."/>
            <person name="Kovalovszki A."/>
            <person name="Ziels R.M."/>
            <person name="Maus I."/>
            <person name="Zhu X."/>
            <person name="Kougias P.G."/>
            <person name="Basile A."/>
            <person name="Luo G."/>
            <person name="Schluter A."/>
            <person name="Konstantinidis K.T."/>
            <person name="Angelidaki I."/>
        </authorList>
    </citation>
    <scope>NUCLEOTIDE SEQUENCE [LARGE SCALE GENOMIC DNA]</scope>
    <source>
        <strain evidence="9">AS04akNAM_66</strain>
    </source>
</reference>
<evidence type="ECO:0000313" key="9">
    <source>
        <dbReference type="EMBL" id="HHV66395.1"/>
    </source>
</evidence>
<dbReference type="SUPFAM" id="SSF81442">
    <property type="entry name" value="Cytochrome c oxidase subunit I-like"/>
    <property type="match status" value="1"/>
</dbReference>
<evidence type="ECO:0000313" key="10">
    <source>
        <dbReference type="Proteomes" id="UP000551563"/>
    </source>
</evidence>